<dbReference type="PANTHER" id="PTHR21660:SF1">
    <property type="entry name" value="ACYL-COENZYME A THIOESTERASE 13"/>
    <property type="match status" value="1"/>
</dbReference>
<dbReference type="SUPFAM" id="SSF54637">
    <property type="entry name" value="Thioesterase/thiol ester dehydrase-isomerase"/>
    <property type="match status" value="1"/>
</dbReference>
<dbReference type="InterPro" id="IPR003736">
    <property type="entry name" value="PAAI_dom"/>
</dbReference>
<organism evidence="4 5">
    <name type="scientific">Variovorax boronicumulans</name>
    <dbReference type="NCBI Taxonomy" id="436515"/>
    <lineage>
        <taxon>Bacteria</taxon>
        <taxon>Pseudomonadati</taxon>
        <taxon>Pseudomonadota</taxon>
        <taxon>Betaproteobacteria</taxon>
        <taxon>Burkholderiales</taxon>
        <taxon>Comamonadaceae</taxon>
        <taxon>Variovorax</taxon>
    </lineage>
</organism>
<dbReference type="InterPro" id="IPR039298">
    <property type="entry name" value="ACOT13"/>
</dbReference>
<dbReference type="NCBIfam" id="TIGR00369">
    <property type="entry name" value="unchar_dom_1"/>
    <property type="match status" value="1"/>
</dbReference>
<evidence type="ECO:0000313" key="5">
    <source>
        <dbReference type="Proteomes" id="UP001244295"/>
    </source>
</evidence>
<feature type="domain" description="Thioesterase" evidence="3">
    <location>
        <begin position="53"/>
        <end position="125"/>
    </location>
</feature>
<dbReference type="Pfam" id="PF03061">
    <property type="entry name" value="4HBT"/>
    <property type="match status" value="1"/>
</dbReference>
<reference evidence="4" key="1">
    <citation type="submission" date="2023-07" db="EMBL/GenBank/DDBJ databases">
        <title>Sorghum-associated microbial communities from plants grown in Nebraska, USA.</title>
        <authorList>
            <person name="Schachtman D."/>
        </authorList>
    </citation>
    <scope>NUCLEOTIDE SEQUENCE</scope>
    <source>
        <strain evidence="4">DS2795</strain>
    </source>
</reference>
<protein>
    <submittedName>
        <fullName evidence="4">Uncharacterized protein (TIGR00369 family)</fullName>
    </submittedName>
</protein>
<evidence type="ECO:0000313" key="4">
    <source>
        <dbReference type="EMBL" id="MDP9923284.1"/>
    </source>
</evidence>
<comment type="caution">
    <text evidence="4">The sequence shown here is derived from an EMBL/GenBank/DDBJ whole genome shotgun (WGS) entry which is preliminary data.</text>
</comment>
<dbReference type="Proteomes" id="UP001244295">
    <property type="component" value="Unassembled WGS sequence"/>
</dbReference>
<dbReference type="GO" id="GO:0047617">
    <property type="term" value="F:fatty acyl-CoA hydrolase activity"/>
    <property type="evidence" value="ECO:0007669"/>
    <property type="project" value="InterPro"/>
</dbReference>
<sequence>MDSNSFFWKIQAGTAATPEAVKTLGGKIVRVDAEQGSVETSFEGKRDFTNPTGAIQGGFLAAMLDDTMGPALAATLNEGEFAPTLNLNVSFHRSAVVGPILGKARIVRRGAEIAFLQGELYQADKLIASAVATAVVRKQAKAT</sequence>
<accession>A0AAW8DV25</accession>
<dbReference type="AlphaFoldDB" id="A0AAW8DV25"/>
<dbReference type="InterPro" id="IPR029069">
    <property type="entry name" value="HotDog_dom_sf"/>
</dbReference>
<dbReference type="InterPro" id="IPR006683">
    <property type="entry name" value="Thioestr_dom"/>
</dbReference>
<comment type="similarity">
    <text evidence="1">Belongs to the thioesterase PaaI family.</text>
</comment>
<evidence type="ECO:0000256" key="1">
    <source>
        <dbReference type="ARBA" id="ARBA00008324"/>
    </source>
</evidence>
<dbReference type="Gene3D" id="3.10.129.10">
    <property type="entry name" value="Hotdog Thioesterase"/>
    <property type="match status" value="1"/>
</dbReference>
<keyword evidence="2" id="KW-0378">Hydrolase</keyword>
<dbReference type="RefSeq" id="WP_307636803.1">
    <property type="nucleotide sequence ID" value="NZ_JAUSRR010000003.1"/>
</dbReference>
<proteinExistence type="inferred from homology"/>
<name>A0AAW8DV25_9BURK</name>
<gene>
    <name evidence="4" type="ORF">J2W25_002305</name>
</gene>
<evidence type="ECO:0000256" key="2">
    <source>
        <dbReference type="ARBA" id="ARBA00022801"/>
    </source>
</evidence>
<dbReference type="PANTHER" id="PTHR21660">
    <property type="entry name" value="THIOESTERASE SUPERFAMILY MEMBER-RELATED"/>
    <property type="match status" value="1"/>
</dbReference>
<evidence type="ECO:0000259" key="3">
    <source>
        <dbReference type="Pfam" id="PF03061"/>
    </source>
</evidence>
<dbReference type="EMBL" id="JAUSRR010000003">
    <property type="protein sequence ID" value="MDP9923284.1"/>
    <property type="molecule type" value="Genomic_DNA"/>
</dbReference>
<dbReference type="CDD" id="cd03443">
    <property type="entry name" value="PaaI_thioesterase"/>
    <property type="match status" value="1"/>
</dbReference>